<dbReference type="InterPro" id="IPR012902">
    <property type="entry name" value="N_methyl_site"/>
</dbReference>
<dbReference type="InterPro" id="IPR045584">
    <property type="entry name" value="Pilin-like"/>
</dbReference>
<dbReference type="NCBIfam" id="TIGR02532">
    <property type="entry name" value="IV_pilin_GFxxxE"/>
    <property type="match status" value="1"/>
</dbReference>
<accession>A0A5K7ZJF6</accession>
<feature type="region of interest" description="Disordered" evidence="1">
    <location>
        <begin position="75"/>
        <end position="108"/>
    </location>
</feature>
<evidence type="ECO:0000256" key="1">
    <source>
        <dbReference type="SAM" id="MobiDB-lite"/>
    </source>
</evidence>
<dbReference type="KEGG" id="dov:DSCO28_06730"/>
<feature type="transmembrane region" description="Helical" evidence="2">
    <location>
        <begin position="17"/>
        <end position="39"/>
    </location>
</feature>
<dbReference type="EMBL" id="AP021876">
    <property type="protein sequence ID" value="BBO80107.1"/>
    <property type="molecule type" value="Genomic_DNA"/>
</dbReference>
<proteinExistence type="predicted"/>
<evidence type="ECO:0000313" key="4">
    <source>
        <dbReference type="Proteomes" id="UP000425960"/>
    </source>
</evidence>
<feature type="compositionally biased region" description="Acidic residues" evidence="1">
    <location>
        <begin position="90"/>
        <end position="104"/>
    </location>
</feature>
<protein>
    <recommendedName>
        <fullName evidence="5">Type IV pilus modification protein PilV</fullName>
    </recommendedName>
</protein>
<dbReference type="Gene3D" id="3.30.700.10">
    <property type="entry name" value="Glycoprotein, Type 4 Pilin"/>
    <property type="match status" value="1"/>
</dbReference>
<organism evidence="3 4">
    <name type="scientific">Desulfosarcina ovata subsp. sediminis</name>
    <dbReference type="NCBI Taxonomy" id="885957"/>
    <lineage>
        <taxon>Bacteria</taxon>
        <taxon>Pseudomonadati</taxon>
        <taxon>Thermodesulfobacteriota</taxon>
        <taxon>Desulfobacteria</taxon>
        <taxon>Desulfobacterales</taxon>
        <taxon>Desulfosarcinaceae</taxon>
        <taxon>Desulfosarcina</taxon>
    </lineage>
</organism>
<sequence length="152" mass="16286">MIRQHQVQLKTSDVHGFTLIEVLIAMAIFAIGILGVATLQITSVKGNTSASNLTVNTIIGEDRVESLMSVSYDDATDLSSGDHTPVQDSDGVDNDSDGTTDEAGETGPIVVSYTVDEDTPVRNTKTVTYTVTRSHAFGQKTITFIQVIPEII</sequence>
<dbReference type="Proteomes" id="UP000425960">
    <property type="component" value="Chromosome"/>
</dbReference>
<gene>
    <name evidence="3" type="ORF">DSCO28_06730</name>
</gene>
<dbReference type="SUPFAM" id="SSF54523">
    <property type="entry name" value="Pili subunits"/>
    <property type="match status" value="1"/>
</dbReference>
<keyword evidence="2" id="KW-0472">Membrane</keyword>
<evidence type="ECO:0000256" key="2">
    <source>
        <dbReference type="SAM" id="Phobius"/>
    </source>
</evidence>
<evidence type="ECO:0000313" key="3">
    <source>
        <dbReference type="EMBL" id="BBO80107.1"/>
    </source>
</evidence>
<dbReference type="RefSeq" id="WP_155321140.1">
    <property type="nucleotide sequence ID" value="NZ_AP021876.1"/>
</dbReference>
<keyword evidence="2" id="KW-0812">Transmembrane</keyword>
<dbReference type="PROSITE" id="PS00409">
    <property type="entry name" value="PROKAR_NTER_METHYL"/>
    <property type="match status" value="1"/>
</dbReference>
<evidence type="ECO:0008006" key="5">
    <source>
        <dbReference type="Google" id="ProtNLM"/>
    </source>
</evidence>
<keyword evidence="2" id="KW-1133">Transmembrane helix</keyword>
<reference evidence="3 4" key="1">
    <citation type="submission" date="2019-11" db="EMBL/GenBank/DDBJ databases">
        <title>Comparative genomics of hydrocarbon-degrading Desulfosarcina strains.</title>
        <authorList>
            <person name="Watanabe M."/>
            <person name="Kojima H."/>
            <person name="Fukui M."/>
        </authorList>
    </citation>
    <scope>NUCLEOTIDE SEQUENCE [LARGE SCALE GENOMIC DNA]</scope>
    <source>
        <strain evidence="3 4">28bB2T</strain>
    </source>
</reference>
<dbReference type="Pfam" id="PF07963">
    <property type="entry name" value="N_methyl"/>
    <property type="match status" value="1"/>
</dbReference>
<dbReference type="AlphaFoldDB" id="A0A5K7ZJF6"/>
<name>A0A5K7ZJF6_9BACT</name>